<keyword evidence="2" id="KW-1185">Reference proteome</keyword>
<sequence>MKFSKYSINETIVTKLSIVSSLIKCNYGLYYKIEESFQSNSPNKIFIAKNYMPSSYIPQKQNKEDYNY</sequence>
<dbReference type="EMBL" id="NJHN03000102">
    <property type="protein sequence ID" value="KAH9414959.1"/>
    <property type="molecule type" value="Genomic_DNA"/>
</dbReference>
<proteinExistence type="predicted"/>
<evidence type="ECO:0000313" key="1">
    <source>
        <dbReference type="EMBL" id="KAH9414959.1"/>
    </source>
</evidence>
<reference evidence="1 2" key="2">
    <citation type="journal article" date="2022" name="Mol. Biol. Evol.">
        <title>Comparative Genomics Reveals Insights into the Divergent Evolution of Astigmatic Mites and Household Pest Adaptations.</title>
        <authorList>
            <person name="Xiong Q."/>
            <person name="Wan A.T."/>
            <person name="Liu X."/>
            <person name="Fung C.S."/>
            <person name="Xiao X."/>
            <person name="Malainual N."/>
            <person name="Hou J."/>
            <person name="Wang L."/>
            <person name="Wang M."/>
            <person name="Yang K.Y."/>
            <person name="Cui Y."/>
            <person name="Leung E.L."/>
            <person name="Nong W."/>
            <person name="Shin S.K."/>
            <person name="Au S.W."/>
            <person name="Jeong K.Y."/>
            <person name="Chew F.T."/>
            <person name="Hui J.H."/>
            <person name="Leung T.F."/>
            <person name="Tungtrongchitr A."/>
            <person name="Zhong N."/>
            <person name="Liu Z."/>
            <person name="Tsui S.K."/>
        </authorList>
    </citation>
    <scope>NUCLEOTIDE SEQUENCE [LARGE SCALE GENOMIC DNA]</scope>
    <source>
        <strain evidence="1">Derp</strain>
    </source>
</reference>
<reference evidence="1 2" key="1">
    <citation type="journal article" date="2018" name="J. Allergy Clin. Immunol.">
        <title>High-quality assembly of Dermatophagoides pteronyssinus genome and transcriptome reveals a wide range of novel allergens.</title>
        <authorList>
            <person name="Liu X.Y."/>
            <person name="Yang K.Y."/>
            <person name="Wang M.Q."/>
            <person name="Kwok J.S."/>
            <person name="Zeng X."/>
            <person name="Yang Z."/>
            <person name="Xiao X.J."/>
            <person name="Lau C.P."/>
            <person name="Li Y."/>
            <person name="Huang Z.M."/>
            <person name="Ba J.G."/>
            <person name="Yim A.K."/>
            <person name="Ouyang C.Y."/>
            <person name="Ngai S.M."/>
            <person name="Chan T.F."/>
            <person name="Leung E.L."/>
            <person name="Liu L."/>
            <person name="Liu Z.G."/>
            <person name="Tsui S.K."/>
        </authorList>
    </citation>
    <scope>NUCLEOTIDE SEQUENCE [LARGE SCALE GENOMIC DNA]</scope>
    <source>
        <strain evidence="1">Derp</strain>
    </source>
</reference>
<dbReference type="Proteomes" id="UP000887458">
    <property type="component" value="Unassembled WGS sequence"/>
</dbReference>
<evidence type="ECO:0000313" key="2">
    <source>
        <dbReference type="Proteomes" id="UP000887458"/>
    </source>
</evidence>
<name>A0ABQ8IXB6_DERPT</name>
<comment type="caution">
    <text evidence="1">The sequence shown here is derived from an EMBL/GenBank/DDBJ whole genome shotgun (WGS) entry which is preliminary data.</text>
</comment>
<accession>A0ABQ8IXB6</accession>
<organism evidence="1 2">
    <name type="scientific">Dermatophagoides pteronyssinus</name>
    <name type="common">European house dust mite</name>
    <dbReference type="NCBI Taxonomy" id="6956"/>
    <lineage>
        <taxon>Eukaryota</taxon>
        <taxon>Metazoa</taxon>
        <taxon>Ecdysozoa</taxon>
        <taxon>Arthropoda</taxon>
        <taxon>Chelicerata</taxon>
        <taxon>Arachnida</taxon>
        <taxon>Acari</taxon>
        <taxon>Acariformes</taxon>
        <taxon>Sarcoptiformes</taxon>
        <taxon>Astigmata</taxon>
        <taxon>Psoroptidia</taxon>
        <taxon>Analgoidea</taxon>
        <taxon>Pyroglyphidae</taxon>
        <taxon>Dermatophagoidinae</taxon>
        <taxon>Dermatophagoides</taxon>
    </lineage>
</organism>
<gene>
    <name evidence="1" type="ORF">DERP_014128</name>
</gene>
<protein>
    <submittedName>
        <fullName evidence="1">Uncharacterized protein</fullName>
    </submittedName>
</protein>